<reference evidence="1 2" key="1">
    <citation type="submission" date="2017-06" db="EMBL/GenBank/DDBJ databases">
        <title>Azoarcus sp. TSNA42 complete genome sequence.</title>
        <authorList>
            <person name="Woo J.-H."/>
            <person name="Kim H.-S."/>
        </authorList>
    </citation>
    <scope>NUCLEOTIDE SEQUENCE [LARGE SCALE GENOMIC DNA]</scope>
    <source>
        <strain evidence="1 2">TSNA42</strain>
    </source>
</reference>
<proteinExistence type="predicted"/>
<evidence type="ECO:0000313" key="1">
    <source>
        <dbReference type="EMBL" id="AWI78237.1"/>
    </source>
</evidence>
<name>A0A2U8GWY9_9RHOO</name>
<sequence length="197" mass="21334">MGRRIPLPLRKALAIAIVLLALSGTGLGLSIYARHDQTQMLALAQRALTQARSQLQQARDDTVRSQLARSRLAALELIDADTVPGRRHDALRRLQSDPHLFSVELRTRPRVPDKPDTSGLPTRSILHLSLRAGVLHEEALSVALQSLAATPGVSVIPRGCQIIRAHATHDDGPVVTPLHARCELDWITLHPAAGASS</sequence>
<accession>A0A2U8GWY9</accession>
<protein>
    <submittedName>
        <fullName evidence="1">Uncharacterized protein</fullName>
    </submittedName>
</protein>
<organism evidence="1 2">
    <name type="scientific">Parazoarcus communis</name>
    <dbReference type="NCBI Taxonomy" id="41977"/>
    <lineage>
        <taxon>Bacteria</taxon>
        <taxon>Pseudomonadati</taxon>
        <taxon>Pseudomonadota</taxon>
        <taxon>Betaproteobacteria</taxon>
        <taxon>Rhodocyclales</taxon>
        <taxon>Zoogloeaceae</taxon>
        <taxon>Parazoarcus</taxon>
    </lineage>
</organism>
<dbReference type="AlphaFoldDB" id="A0A2U8GWY9"/>
<dbReference type="OrthoDB" id="8527869at2"/>
<dbReference type="EMBL" id="CP022188">
    <property type="protein sequence ID" value="AWI78237.1"/>
    <property type="molecule type" value="Genomic_DNA"/>
</dbReference>
<dbReference type="Proteomes" id="UP000244902">
    <property type="component" value="Chromosome"/>
</dbReference>
<dbReference type="RefSeq" id="WP_108971239.1">
    <property type="nucleotide sequence ID" value="NZ_CP022188.1"/>
</dbReference>
<gene>
    <name evidence="1" type="ORF">CEW87_02045</name>
</gene>
<evidence type="ECO:0000313" key="2">
    <source>
        <dbReference type="Proteomes" id="UP000244902"/>
    </source>
</evidence>